<evidence type="ECO:0000256" key="2">
    <source>
        <dbReference type="ARBA" id="ARBA00009399"/>
    </source>
</evidence>
<reference evidence="8 9" key="1">
    <citation type="submission" date="2023-05" db="EMBL/GenBank/DDBJ databases">
        <title>Novel species of genus Flectobacillus isolated from stream in China.</title>
        <authorList>
            <person name="Lu H."/>
        </authorList>
    </citation>
    <scope>NUCLEOTIDE SEQUENCE [LARGE SCALE GENOMIC DNA]</scope>
    <source>
        <strain evidence="8 9">KCTC 42575</strain>
    </source>
</reference>
<evidence type="ECO:0000256" key="4">
    <source>
        <dbReference type="ARBA" id="ARBA00022989"/>
    </source>
</evidence>
<dbReference type="PANTHER" id="PTHR38459:SF1">
    <property type="entry name" value="PROPHAGE BACTOPRENOL-LINKED GLUCOSE TRANSLOCASE HOMOLOG"/>
    <property type="match status" value="1"/>
</dbReference>
<dbReference type="Proteomes" id="UP001236507">
    <property type="component" value="Unassembled WGS sequence"/>
</dbReference>
<accession>A0ABT6YAG7</accession>
<evidence type="ECO:0000256" key="5">
    <source>
        <dbReference type="ARBA" id="ARBA00023136"/>
    </source>
</evidence>
<evidence type="ECO:0000256" key="6">
    <source>
        <dbReference type="SAM" id="Phobius"/>
    </source>
</evidence>
<dbReference type="PANTHER" id="PTHR38459">
    <property type="entry name" value="PROPHAGE BACTOPRENOL-LINKED GLUCOSE TRANSLOCASE HOMOLOG"/>
    <property type="match status" value="1"/>
</dbReference>
<gene>
    <name evidence="8" type="ORF">QM524_15180</name>
</gene>
<proteinExistence type="inferred from homology"/>
<dbReference type="InterPro" id="IPR051401">
    <property type="entry name" value="GtrA_CellWall_Glycosyl"/>
</dbReference>
<comment type="subcellular location">
    <subcellularLocation>
        <location evidence="1">Membrane</location>
        <topology evidence="1">Multi-pass membrane protein</topology>
    </subcellularLocation>
</comment>
<organism evidence="8 9">
    <name type="scientific">Flectobacillus roseus</name>
    <dbReference type="NCBI Taxonomy" id="502259"/>
    <lineage>
        <taxon>Bacteria</taxon>
        <taxon>Pseudomonadati</taxon>
        <taxon>Bacteroidota</taxon>
        <taxon>Cytophagia</taxon>
        <taxon>Cytophagales</taxon>
        <taxon>Flectobacillaceae</taxon>
        <taxon>Flectobacillus</taxon>
    </lineage>
</organism>
<comment type="caution">
    <text evidence="8">The sequence shown here is derived from an EMBL/GenBank/DDBJ whole genome shotgun (WGS) entry which is preliminary data.</text>
</comment>
<comment type="similarity">
    <text evidence="2">Belongs to the GtrA family.</text>
</comment>
<sequence length="165" mass="18746">MSKQKQSKLLNKKDFIAYFLVAGTGAVVQLVSGSILRNQFDLTYGASVSYGYIISFFVGFTLTKMFAFDARNSNQTRREMVKFMMVAAGSWGVTWFFAVASLSFVNQMLGERTFTLPILQKSINPNELGCQIVGMGFSFVFNYIMHKTFTFRSTGFYNRLKAFIR</sequence>
<keyword evidence="3 6" id="KW-0812">Transmembrane</keyword>
<dbReference type="Pfam" id="PF04138">
    <property type="entry name" value="GtrA_DPMS_TM"/>
    <property type="match status" value="1"/>
</dbReference>
<keyword evidence="9" id="KW-1185">Reference proteome</keyword>
<feature type="domain" description="GtrA/DPMS transmembrane" evidence="7">
    <location>
        <begin position="18"/>
        <end position="106"/>
    </location>
</feature>
<dbReference type="EMBL" id="JASHIF010000011">
    <property type="protein sequence ID" value="MDI9860556.1"/>
    <property type="molecule type" value="Genomic_DNA"/>
</dbReference>
<evidence type="ECO:0000256" key="3">
    <source>
        <dbReference type="ARBA" id="ARBA00022692"/>
    </source>
</evidence>
<evidence type="ECO:0000256" key="1">
    <source>
        <dbReference type="ARBA" id="ARBA00004141"/>
    </source>
</evidence>
<evidence type="ECO:0000313" key="9">
    <source>
        <dbReference type="Proteomes" id="UP001236507"/>
    </source>
</evidence>
<keyword evidence="4 6" id="KW-1133">Transmembrane helix</keyword>
<dbReference type="InterPro" id="IPR007267">
    <property type="entry name" value="GtrA_DPMS_TM"/>
</dbReference>
<evidence type="ECO:0000313" key="8">
    <source>
        <dbReference type="EMBL" id="MDI9860556.1"/>
    </source>
</evidence>
<feature type="transmembrane region" description="Helical" evidence="6">
    <location>
        <begin position="83"/>
        <end position="105"/>
    </location>
</feature>
<protein>
    <submittedName>
        <fullName evidence="8">GtrA family protein</fullName>
    </submittedName>
</protein>
<evidence type="ECO:0000259" key="7">
    <source>
        <dbReference type="Pfam" id="PF04138"/>
    </source>
</evidence>
<dbReference type="RefSeq" id="WP_166577262.1">
    <property type="nucleotide sequence ID" value="NZ_JASHIF010000011.1"/>
</dbReference>
<keyword evidence="5 6" id="KW-0472">Membrane</keyword>
<feature type="transmembrane region" description="Helical" evidence="6">
    <location>
        <begin position="15"/>
        <end position="36"/>
    </location>
</feature>
<feature type="transmembrane region" description="Helical" evidence="6">
    <location>
        <begin position="42"/>
        <end position="62"/>
    </location>
</feature>
<name>A0ABT6YAG7_9BACT</name>